<feature type="region of interest" description="Disordered" evidence="1">
    <location>
        <begin position="134"/>
        <end position="160"/>
    </location>
</feature>
<feature type="region of interest" description="Disordered" evidence="1">
    <location>
        <begin position="44"/>
        <end position="74"/>
    </location>
</feature>
<dbReference type="AlphaFoldDB" id="A0AAV3NR06"/>
<proteinExistence type="predicted"/>
<name>A0AAV3NR06_LITER</name>
<protein>
    <submittedName>
        <fullName evidence="2">Uncharacterized protein</fullName>
    </submittedName>
</protein>
<gene>
    <name evidence="2" type="ORF">LIER_02860</name>
</gene>
<dbReference type="EMBL" id="BAABME010000327">
    <property type="protein sequence ID" value="GAA0141804.1"/>
    <property type="molecule type" value="Genomic_DNA"/>
</dbReference>
<evidence type="ECO:0000313" key="3">
    <source>
        <dbReference type="Proteomes" id="UP001454036"/>
    </source>
</evidence>
<sequence>MAEETKQTSPVKEVVVVAPVSESISAPIVEPVKEVASAVVVEEATPPVEEGGDNSKVGESASFKDESNIVADLPNPQQKALDELKELVKSALEKHEFTAPPPPVKELESEVVVEEKKESDKVVSELKKEDVEVVVKEDPPKAEAEKNAPPVEAETKCTTS</sequence>
<keyword evidence="3" id="KW-1185">Reference proteome</keyword>
<dbReference type="Proteomes" id="UP001454036">
    <property type="component" value="Unassembled WGS sequence"/>
</dbReference>
<comment type="caution">
    <text evidence="2">The sequence shown here is derived from an EMBL/GenBank/DDBJ whole genome shotgun (WGS) entry which is preliminary data.</text>
</comment>
<organism evidence="2 3">
    <name type="scientific">Lithospermum erythrorhizon</name>
    <name type="common">Purple gromwell</name>
    <name type="synonym">Lithospermum officinale var. erythrorhizon</name>
    <dbReference type="NCBI Taxonomy" id="34254"/>
    <lineage>
        <taxon>Eukaryota</taxon>
        <taxon>Viridiplantae</taxon>
        <taxon>Streptophyta</taxon>
        <taxon>Embryophyta</taxon>
        <taxon>Tracheophyta</taxon>
        <taxon>Spermatophyta</taxon>
        <taxon>Magnoliopsida</taxon>
        <taxon>eudicotyledons</taxon>
        <taxon>Gunneridae</taxon>
        <taxon>Pentapetalae</taxon>
        <taxon>asterids</taxon>
        <taxon>lamiids</taxon>
        <taxon>Boraginales</taxon>
        <taxon>Boraginaceae</taxon>
        <taxon>Boraginoideae</taxon>
        <taxon>Lithospermeae</taxon>
        <taxon>Lithospermum</taxon>
    </lineage>
</organism>
<accession>A0AAV3NR06</accession>
<feature type="compositionally biased region" description="Basic and acidic residues" evidence="1">
    <location>
        <begin position="134"/>
        <end position="146"/>
    </location>
</feature>
<evidence type="ECO:0000256" key="1">
    <source>
        <dbReference type="SAM" id="MobiDB-lite"/>
    </source>
</evidence>
<reference evidence="2 3" key="1">
    <citation type="submission" date="2024-01" db="EMBL/GenBank/DDBJ databases">
        <title>The complete chloroplast genome sequence of Lithospermum erythrorhizon: insights into the phylogenetic relationship among Boraginaceae species and the maternal lineages of purple gromwells.</title>
        <authorList>
            <person name="Okada T."/>
            <person name="Watanabe K."/>
        </authorList>
    </citation>
    <scope>NUCLEOTIDE SEQUENCE [LARGE SCALE GENOMIC DNA]</scope>
</reference>
<evidence type="ECO:0000313" key="2">
    <source>
        <dbReference type="EMBL" id="GAA0141804.1"/>
    </source>
</evidence>